<protein>
    <submittedName>
        <fullName evidence="2">Uncharacterized protein</fullName>
    </submittedName>
</protein>
<sequence>MIAPKRILTASRDFVVKNPRSATAVAGIGGLGIGWVGTNAKRDIEDAFQPRKKKSLSSLIIVLVIVSAIVYAMKR</sequence>
<dbReference type="KEGG" id="mae:Maeo_1237"/>
<keyword evidence="1" id="KW-0472">Membrane</keyword>
<accession>A6UWE1</accession>
<dbReference type="Proteomes" id="UP000001106">
    <property type="component" value="Chromosome"/>
</dbReference>
<reference evidence="2" key="1">
    <citation type="submission" date="2007-06" db="EMBL/GenBank/DDBJ databases">
        <title>Complete sequence of Methanococcus aeolicus Nankai-3.</title>
        <authorList>
            <consortium name="US DOE Joint Genome Institute"/>
            <person name="Copeland A."/>
            <person name="Lucas S."/>
            <person name="Lapidus A."/>
            <person name="Barry K."/>
            <person name="Glavina del Rio T."/>
            <person name="Dalin E."/>
            <person name="Tice H."/>
            <person name="Pitluck S."/>
            <person name="Chain P."/>
            <person name="Malfatti S."/>
            <person name="Shin M."/>
            <person name="Vergez L."/>
            <person name="Schmutz J."/>
            <person name="Larimer F."/>
            <person name="Land M."/>
            <person name="Hauser L."/>
            <person name="Kyrpides N."/>
            <person name="Lykidis A."/>
            <person name="Sieprawska-Lupa M."/>
            <person name="Whitman W.B."/>
            <person name="Richardson P."/>
        </authorList>
    </citation>
    <scope>NUCLEOTIDE SEQUENCE [LARGE SCALE GENOMIC DNA]</scope>
    <source>
        <strain evidence="2">Nankai-3</strain>
    </source>
</reference>
<keyword evidence="3" id="KW-1185">Reference proteome</keyword>
<dbReference type="EMBL" id="CP000743">
    <property type="protein sequence ID" value="ABR56813.1"/>
    <property type="molecule type" value="Genomic_DNA"/>
</dbReference>
<dbReference type="eggNOG" id="ENOG502N58D">
    <property type="taxonomic scope" value="Archaea"/>
</dbReference>
<evidence type="ECO:0000313" key="3">
    <source>
        <dbReference type="Proteomes" id="UP000001106"/>
    </source>
</evidence>
<evidence type="ECO:0000313" key="2">
    <source>
        <dbReference type="EMBL" id="ABR56813.1"/>
    </source>
</evidence>
<gene>
    <name evidence="2" type="ordered locus">Maeo_1237</name>
</gene>
<feature type="transmembrane region" description="Helical" evidence="1">
    <location>
        <begin position="56"/>
        <end position="73"/>
    </location>
</feature>
<dbReference type="GeneID" id="5327704"/>
<name>A6UWE1_META3</name>
<keyword evidence="1" id="KW-1133">Transmembrane helix</keyword>
<keyword evidence="1" id="KW-0812">Transmembrane</keyword>
<dbReference type="STRING" id="419665.Maeo_1237"/>
<dbReference type="HOGENOM" id="CLU_2662279_0_0_2"/>
<dbReference type="AlphaFoldDB" id="A6UWE1"/>
<proteinExistence type="predicted"/>
<organism evidence="2 3">
    <name type="scientific">Methanococcus aeolicus (strain ATCC BAA-1280 / DSM 17508 / OCM 812 / Nankai-3)</name>
    <dbReference type="NCBI Taxonomy" id="419665"/>
    <lineage>
        <taxon>Archaea</taxon>
        <taxon>Methanobacteriati</taxon>
        <taxon>Methanobacteriota</taxon>
        <taxon>Methanomada group</taxon>
        <taxon>Methanococci</taxon>
        <taxon>Methanococcales</taxon>
        <taxon>Methanococcaceae</taxon>
        <taxon>Methanococcus</taxon>
    </lineage>
</organism>
<dbReference type="RefSeq" id="WP_011973945.1">
    <property type="nucleotide sequence ID" value="NC_009635.1"/>
</dbReference>
<evidence type="ECO:0000256" key="1">
    <source>
        <dbReference type="SAM" id="Phobius"/>
    </source>
</evidence>